<keyword evidence="4 10" id="KW-0812">Transmembrane</keyword>
<feature type="domain" description="ABC transporter" evidence="11">
    <location>
        <begin position="540"/>
        <end position="763"/>
    </location>
</feature>
<dbReference type="InterPro" id="IPR017871">
    <property type="entry name" value="ABC_transporter-like_CS"/>
</dbReference>
<name>A0A6A6D5X6_9PEZI</name>
<dbReference type="SUPFAM" id="SSF52540">
    <property type="entry name" value="P-loop containing nucleoside triphosphate hydrolases"/>
    <property type="match status" value="1"/>
</dbReference>
<dbReference type="FunFam" id="3.40.50.300:FF:000221">
    <property type="entry name" value="Multidrug ABC transporter ATP-binding protein"/>
    <property type="match status" value="1"/>
</dbReference>
<dbReference type="InterPro" id="IPR027417">
    <property type="entry name" value="P-loop_NTPase"/>
</dbReference>
<dbReference type="AlphaFoldDB" id="A0A6A6D5X6"/>
<feature type="transmembrane region" description="Helical" evidence="10">
    <location>
        <begin position="361"/>
        <end position="380"/>
    </location>
</feature>
<dbReference type="Pfam" id="PF00664">
    <property type="entry name" value="ABC_membrane"/>
    <property type="match status" value="1"/>
</dbReference>
<dbReference type="GO" id="GO:0140359">
    <property type="term" value="F:ABC-type transporter activity"/>
    <property type="evidence" value="ECO:0007669"/>
    <property type="project" value="InterPro"/>
</dbReference>
<sequence>MHAPTVAFYYLGALAFGALILQKSSPLIFKLRRIPVSFMSIIILSYMAQLFYYLSRTLVADDLSTPQHAAIHALGSLLVWVPLTLSLLKSKAVLWHPYFGSFAVEFLFETTLCILSGISLSTNDRFGNIPLGLSSLRAFISLCLVVDGFLIFCRNRDEKHTDEEQSLLRKPVNCSTTTRNGDTGYGAINLESDEGDDSNSDSDDGNREIKEQQRKRLEEQGGWLGYLKGFAVFLPYLWPKDDWRIMSCLAVRGLYVIQARFLNVLTPRQIGIITDKLTSGVMPWKDIALWTFYSWFGSSSGFGMADKWASTLVQNYSYKRITDLAFNHVMNLSMDFHVNKDSGEVIKSVDQAESLNGLMELVLFDVCPIIIDLFVAIWYVTHLFDAYMAFIVLTLGITYVSSGISLTKWSQPKRRVYVEKAREESKTVYESVSNWQTVSYFNRSSFERDRYKKAVQTKITAEYGYRFRAWTGYAIQVGNLVTLMMYWENMMSPLYTMAWSYMHIASTLIDTERLLQLLNTKPSVANVDHPQDLTINSCKVEFKDVEFAYDKQNPILKGVSFFTEPGKTIAFVGETGSGKSTMLKLLFRFYDVTGGLIMIDGQDVRSVTLSSLREAIGSILENVRYARLDATQEEVEEACKAAAVHDKIMFFADGYKSKVGERGVKLSGGELQRVAIARVLLKNPKIVILDEATSSVDLLTEAQIQEAFSRLSLGRTTFIVAHRLSTIVGADTILVVDHGEIIERGTHAELLVQGGKYSELWAKHTFRGLKATGLKVNSTHVDPSDKTESTH</sequence>
<feature type="transmembrane region" description="Helical" evidence="10">
    <location>
        <begin position="100"/>
        <end position="120"/>
    </location>
</feature>
<evidence type="ECO:0000259" key="11">
    <source>
        <dbReference type="PROSITE" id="PS50893"/>
    </source>
</evidence>
<dbReference type="InterPro" id="IPR011527">
    <property type="entry name" value="ABC1_TM_dom"/>
</dbReference>
<dbReference type="EMBL" id="ML994765">
    <property type="protein sequence ID" value="KAF2174844.1"/>
    <property type="molecule type" value="Genomic_DNA"/>
</dbReference>
<dbReference type="PROSITE" id="PS00211">
    <property type="entry name" value="ABC_TRANSPORTER_1"/>
    <property type="match status" value="1"/>
</dbReference>
<keyword evidence="8 10" id="KW-0472">Membrane</keyword>
<feature type="transmembrane region" description="Helical" evidence="10">
    <location>
        <begin position="386"/>
        <end position="406"/>
    </location>
</feature>
<reference evidence="13" key="1">
    <citation type="journal article" date="2020" name="Stud. Mycol.">
        <title>101 Dothideomycetes genomes: a test case for predicting lifestyles and emergence of pathogens.</title>
        <authorList>
            <person name="Haridas S."/>
            <person name="Albert R."/>
            <person name="Binder M."/>
            <person name="Bloem J."/>
            <person name="Labutti K."/>
            <person name="Salamov A."/>
            <person name="Andreopoulos B."/>
            <person name="Baker S."/>
            <person name="Barry K."/>
            <person name="Bills G."/>
            <person name="Bluhm B."/>
            <person name="Cannon C."/>
            <person name="Castanera R."/>
            <person name="Culley D."/>
            <person name="Daum C."/>
            <person name="Ezra D."/>
            <person name="Gonzalez J."/>
            <person name="Henrissat B."/>
            <person name="Kuo A."/>
            <person name="Liang C."/>
            <person name="Lipzen A."/>
            <person name="Lutzoni F."/>
            <person name="Magnuson J."/>
            <person name="Mondo S."/>
            <person name="Nolan M."/>
            <person name="Ohm R."/>
            <person name="Pangilinan J."/>
            <person name="Park H.-J."/>
            <person name="Ramirez L."/>
            <person name="Alfaro M."/>
            <person name="Sun H."/>
            <person name="Tritt A."/>
            <person name="Yoshinaga Y."/>
            <person name="Zwiers L.-H."/>
            <person name="Turgeon B."/>
            <person name="Goodwin S."/>
            <person name="Spatafora J."/>
            <person name="Crous P."/>
            <person name="Grigoriev I."/>
        </authorList>
    </citation>
    <scope>NUCLEOTIDE SEQUENCE</scope>
    <source>
        <strain evidence="13">CBS 207.26</strain>
    </source>
</reference>
<organism evidence="13 14">
    <name type="scientific">Zopfia rhizophila CBS 207.26</name>
    <dbReference type="NCBI Taxonomy" id="1314779"/>
    <lineage>
        <taxon>Eukaryota</taxon>
        <taxon>Fungi</taxon>
        <taxon>Dikarya</taxon>
        <taxon>Ascomycota</taxon>
        <taxon>Pezizomycotina</taxon>
        <taxon>Dothideomycetes</taxon>
        <taxon>Dothideomycetes incertae sedis</taxon>
        <taxon>Zopfiaceae</taxon>
        <taxon>Zopfia</taxon>
    </lineage>
</organism>
<feature type="transmembrane region" description="Helical" evidence="10">
    <location>
        <begin position="6"/>
        <end position="22"/>
    </location>
</feature>
<keyword evidence="5" id="KW-0547">Nucleotide-binding</keyword>
<gene>
    <name evidence="13" type="ORF">K469DRAFT_769549</name>
</gene>
<evidence type="ECO:0000256" key="3">
    <source>
        <dbReference type="ARBA" id="ARBA00022475"/>
    </source>
</evidence>
<protein>
    <submittedName>
        <fullName evidence="13">ATP-binding cassette-type vacuolar membrane transporter-like protein Hmt1</fullName>
    </submittedName>
</protein>
<dbReference type="Gene3D" id="3.40.50.300">
    <property type="entry name" value="P-loop containing nucleotide triphosphate hydrolases"/>
    <property type="match status" value="1"/>
</dbReference>
<dbReference type="InterPro" id="IPR039421">
    <property type="entry name" value="Type_1_exporter"/>
</dbReference>
<dbReference type="PANTHER" id="PTHR24221">
    <property type="entry name" value="ATP-BINDING CASSETTE SUB-FAMILY B"/>
    <property type="match status" value="1"/>
</dbReference>
<proteinExistence type="predicted"/>
<evidence type="ECO:0000256" key="2">
    <source>
        <dbReference type="ARBA" id="ARBA00022448"/>
    </source>
</evidence>
<accession>A0A6A6D5X6</accession>
<keyword evidence="6 13" id="KW-0067">ATP-binding</keyword>
<feature type="transmembrane region" description="Helical" evidence="10">
    <location>
        <begin position="132"/>
        <end position="153"/>
    </location>
</feature>
<dbReference type="Gene3D" id="1.20.1560.10">
    <property type="entry name" value="ABC transporter type 1, transmembrane domain"/>
    <property type="match status" value="1"/>
</dbReference>
<dbReference type="SUPFAM" id="SSF90123">
    <property type="entry name" value="ABC transporter transmembrane region"/>
    <property type="match status" value="1"/>
</dbReference>
<feature type="region of interest" description="Disordered" evidence="9">
    <location>
        <begin position="179"/>
        <end position="208"/>
    </location>
</feature>
<dbReference type="GO" id="GO:0005524">
    <property type="term" value="F:ATP binding"/>
    <property type="evidence" value="ECO:0007669"/>
    <property type="project" value="UniProtKB-KW"/>
</dbReference>
<dbReference type="InterPro" id="IPR003593">
    <property type="entry name" value="AAA+_ATPase"/>
</dbReference>
<dbReference type="Proteomes" id="UP000800200">
    <property type="component" value="Unassembled WGS sequence"/>
</dbReference>
<keyword evidence="3" id="KW-1003">Cell membrane</keyword>
<dbReference type="OrthoDB" id="6500128at2759"/>
<evidence type="ECO:0000256" key="9">
    <source>
        <dbReference type="SAM" id="MobiDB-lite"/>
    </source>
</evidence>
<feature type="transmembrane region" description="Helical" evidence="10">
    <location>
        <begin position="467"/>
        <end position="487"/>
    </location>
</feature>
<feature type="transmembrane region" description="Helical" evidence="10">
    <location>
        <begin position="34"/>
        <end position="54"/>
    </location>
</feature>
<dbReference type="PANTHER" id="PTHR24221:SF503">
    <property type="entry name" value="MITOCHONDRIAL POTASSIUM CHANNEL ATP-BINDING SUBUNIT"/>
    <property type="match status" value="1"/>
</dbReference>
<dbReference type="SMART" id="SM00382">
    <property type="entry name" value="AAA"/>
    <property type="match status" value="1"/>
</dbReference>
<evidence type="ECO:0000313" key="13">
    <source>
        <dbReference type="EMBL" id="KAF2174844.1"/>
    </source>
</evidence>
<evidence type="ECO:0000259" key="12">
    <source>
        <dbReference type="PROSITE" id="PS50929"/>
    </source>
</evidence>
<dbReference type="GO" id="GO:0005886">
    <property type="term" value="C:plasma membrane"/>
    <property type="evidence" value="ECO:0007669"/>
    <property type="project" value="UniProtKB-SubCell"/>
</dbReference>
<feature type="compositionally biased region" description="Acidic residues" evidence="9">
    <location>
        <begin position="191"/>
        <end position="203"/>
    </location>
</feature>
<evidence type="ECO:0000256" key="1">
    <source>
        <dbReference type="ARBA" id="ARBA00004651"/>
    </source>
</evidence>
<dbReference type="GO" id="GO:0016887">
    <property type="term" value="F:ATP hydrolysis activity"/>
    <property type="evidence" value="ECO:0007669"/>
    <property type="project" value="InterPro"/>
</dbReference>
<dbReference type="InterPro" id="IPR036640">
    <property type="entry name" value="ABC1_TM_sf"/>
</dbReference>
<evidence type="ECO:0000313" key="14">
    <source>
        <dbReference type="Proteomes" id="UP000800200"/>
    </source>
</evidence>
<keyword evidence="2" id="KW-0813">Transport</keyword>
<dbReference type="InterPro" id="IPR003439">
    <property type="entry name" value="ABC_transporter-like_ATP-bd"/>
</dbReference>
<evidence type="ECO:0000256" key="8">
    <source>
        <dbReference type="ARBA" id="ARBA00023136"/>
    </source>
</evidence>
<feature type="transmembrane region" description="Helical" evidence="10">
    <location>
        <begin position="69"/>
        <end position="88"/>
    </location>
</feature>
<dbReference type="PROSITE" id="PS50929">
    <property type="entry name" value="ABC_TM1F"/>
    <property type="match status" value="1"/>
</dbReference>
<dbReference type="CDD" id="cd18583">
    <property type="entry name" value="ABC_6TM_HMT1"/>
    <property type="match status" value="1"/>
</dbReference>
<feature type="domain" description="ABC transmembrane type-1" evidence="12">
    <location>
        <begin position="261"/>
        <end position="456"/>
    </location>
</feature>
<comment type="subcellular location">
    <subcellularLocation>
        <location evidence="1">Cell membrane</location>
        <topology evidence="1">Multi-pass membrane protein</topology>
    </subcellularLocation>
</comment>
<keyword evidence="14" id="KW-1185">Reference proteome</keyword>
<evidence type="ECO:0000256" key="5">
    <source>
        <dbReference type="ARBA" id="ARBA00022741"/>
    </source>
</evidence>
<keyword evidence="7 10" id="KW-1133">Transmembrane helix</keyword>
<evidence type="ECO:0000256" key="4">
    <source>
        <dbReference type="ARBA" id="ARBA00022692"/>
    </source>
</evidence>
<dbReference type="PROSITE" id="PS50893">
    <property type="entry name" value="ABC_TRANSPORTER_2"/>
    <property type="match status" value="1"/>
</dbReference>
<dbReference type="Pfam" id="PF00005">
    <property type="entry name" value="ABC_tran"/>
    <property type="match status" value="1"/>
</dbReference>
<evidence type="ECO:0000256" key="6">
    <source>
        <dbReference type="ARBA" id="ARBA00022840"/>
    </source>
</evidence>
<evidence type="ECO:0000256" key="10">
    <source>
        <dbReference type="SAM" id="Phobius"/>
    </source>
</evidence>
<evidence type="ECO:0000256" key="7">
    <source>
        <dbReference type="ARBA" id="ARBA00022989"/>
    </source>
</evidence>